<dbReference type="PANTHER" id="PTHR19303:SF74">
    <property type="entry name" value="POGO TRANSPOSABLE ELEMENT WITH KRAB DOMAIN"/>
    <property type="match status" value="1"/>
</dbReference>
<accession>A0A8J5CQH5</accession>
<dbReference type="OrthoDB" id="6368702at2759"/>
<evidence type="ECO:0000256" key="1">
    <source>
        <dbReference type="ARBA" id="ARBA00023125"/>
    </source>
</evidence>
<evidence type="ECO:0000313" key="4">
    <source>
        <dbReference type="Proteomes" id="UP000770661"/>
    </source>
</evidence>
<evidence type="ECO:0000259" key="2">
    <source>
        <dbReference type="PROSITE" id="PS51253"/>
    </source>
</evidence>
<dbReference type="GO" id="GO:0003677">
    <property type="term" value="F:DNA binding"/>
    <property type="evidence" value="ECO:0007669"/>
    <property type="project" value="UniProtKB-KW"/>
</dbReference>
<dbReference type="PANTHER" id="PTHR19303">
    <property type="entry name" value="TRANSPOSON"/>
    <property type="match status" value="1"/>
</dbReference>
<name>A0A8J5CQH5_CHIOP</name>
<dbReference type="InterPro" id="IPR004875">
    <property type="entry name" value="DDE_SF_endonuclease_dom"/>
</dbReference>
<dbReference type="AlphaFoldDB" id="A0A8J5CQH5"/>
<gene>
    <name evidence="3" type="ORF">GWK47_010228</name>
</gene>
<comment type="caution">
    <text evidence="3">The sequence shown here is derived from an EMBL/GenBank/DDBJ whole genome shotgun (WGS) entry which is preliminary data.</text>
</comment>
<organism evidence="3 4">
    <name type="scientific">Chionoecetes opilio</name>
    <name type="common">Atlantic snow crab</name>
    <name type="synonym">Cancer opilio</name>
    <dbReference type="NCBI Taxonomy" id="41210"/>
    <lineage>
        <taxon>Eukaryota</taxon>
        <taxon>Metazoa</taxon>
        <taxon>Ecdysozoa</taxon>
        <taxon>Arthropoda</taxon>
        <taxon>Crustacea</taxon>
        <taxon>Multicrustacea</taxon>
        <taxon>Malacostraca</taxon>
        <taxon>Eumalacostraca</taxon>
        <taxon>Eucarida</taxon>
        <taxon>Decapoda</taxon>
        <taxon>Pleocyemata</taxon>
        <taxon>Brachyura</taxon>
        <taxon>Eubrachyura</taxon>
        <taxon>Majoidea</taxon>
        <taxon>Majidae</taxon>
        <taxon>Chionoecetes</taxon>
    </lineage>
</organism>
<sequence length="289" mass="32889">MLRKRCLHNKGLFEMKSRGRKTILPMHLQQKLASYIKRMAELGFGPTKQELQAIVFDYLEANELGHLFNDKPPGDDWIINFMGRHRLSLKKAGLMQIARKNVTSDPFVIYGFYSMLEKEIERLGIANRPECVWNLDESGFPTDPSRWKTIGTIGQKTVRVSCGANRENTTVLAVCCADGTALDPLVVFKGKNLMSNWRGDDALPKTYYAVSDNGWMTTAIFHGWMEEFVKETKDIRPLLLLFYGHLAHMSATTIELAMRENITLIKLPSHCTDVLQPLDVACFNPLKSY</sequence>
<dbReference type="InterPro" id="IPR006600">
    <property type="entry name" value="HTH_CenpB_DNA-bd_dom"/>
</dbReference>
<dbReference type="GO" id="GO:0005634">
    <property type="term" value="C:nucleus"/>
    <property type="evidence" value="ECO:0007669"/>
    <property type="project" value="TreeGrafter"/>
</dbReference>
<keyword evidence="4" id="KW-1185">Reference proteome</keyword>
<protein>
    <recommendedName>
        <fullName evidence="2">HTH CENPB-type domain-containing protein</fullName>
    </recommendedName>
</protein>
<reference evidence="3" key="1">
    <citation type="submission" date="2020-07" db="EMBL/GenBank/DDBJ databases">
        <title>The High-quality genome of the commercially important snow crab, Chionoecetes opilio.</title>
        <authorList>
            <person name="Jeong J.-H."/>
            <person name="Ryu S."/>
        </authorList>
    </citation>
    <scope>NUCLEOTIDE SEQUENCE</scope>
    <source>
        <strain evidence="3">MADBK_172401_WGS</strain>
        <tissue evidence="3">Digestive gland</tissue>
    </source>
</reference>
<dbReference type="Pfam" id="PF03184">
    <property type="entry name" value="DDE_1"/>
    <property type="match status" value="1"/>
</dbReference>
<dbReference type="Proteomes" id="UP000770661">
    <property type="component" value="Unassembled WGS sequence"/>
</dbReference>
<proteinExistence type="predicted"/>
<dbReference type="PROSITE" id="PS51253">
    <property type="entry name" value="HTH_CENPB"/>
    <property type="match status" value="1"/>
</dbReference>
<evidence type="ECO:0000313" key="3">
    <source>
        <dbReference type="EMBL" id="KAG0716222.1"/>
    </source>
</evidence>
<feature type="domain" description="HTH CENPB-type" evidence="2">
    <location>
        <begin position="16"/>
        <end position="91"/>
    </location>
</feature>
<keyword evidence="1" id="KW-0238">DNA-binding</keyword>
<dbReference type="EMBL" id="JACEEZ010019025">
    <property type="protein sequence ID" value="KAG0716222.1"/>
    <property type="molecule type" value="Genomic_DNA"/>
</dbReference>
<dbReference type="InterPro" id="IPR050863">
    <property type="entry name" value="CenT-Element_Derived"/>
</dbReference>